<feature type="transmembrane region" description="Helical" evidence="11">
    <location>
        <begin position="282"/>
        <end position="306"/>
    </location>
</feature>
<dbReference type="InterPro" id="IPR051125">
    <property type="entry name" value="ABC-4/HrtB_transporter"/>
</dbReference>
<dbReference type="PANTHER" id="PTHR43738:SF1">
    <property type="entry name" value="HEMIN TRANSPORT SYSTEM PERMEASE PROTEIN HRTB-RELATED"/>
    <property type="match status" value="1"/>
</dbReference>
<gene>
    <name evidence="13" type="ORF">J2S23_000389</name>
</gene>
<dbReference type="EMBL" id="JAUSTM010000003">
    <property type="protein sequence ID" value="MDQ0221853.1"/>
    <property type="molecule type" value="Genomic_DNA"/>
</dbReference>
<keyword evidence="8 11" id="KW-1133">Transmembrane helix</keyword>
<keyword evidence="6" id="KW-1003">Cell membrane</keyword>
<evidence type="ECO:0000313" key="14">
    <source>
        <dbReference type="Proteomes" id="UP001223079"/>
    </source>
</evidence>
<comment type="subunit">
    <text evidence="3">The complex is composed of two ATP-binding proteins (HrtA), two transmembrane proteins (HrtB) and a solute-binding protein.</text>
</comment>
<sequence>MKHAWAEIRYNWKKYLMIELLIVLMMFMVVFLTGLAGGLAEQSSGALKELSAEGFVLSSDAKNLLADSSMSLEEADNLQSELSGRVTAFSVERSGLKKEDRAEKQDAVYFVLEEDSFLMPEVLEGNSLQAGENQVLLSEEFAEAGIELGDVLLDTKSDLTLEVVGFIERQTYTFAPLAIISQETDRQMKLAINPAAEERYQSLALEDSSQMVTTEGFTVSSKSDLIEQVPGYAAQQLTVNLISGVLLFVSAAILGIFFYILTLQKRQQFGVMRAIGLSIREIVSIQFGQGFFLAILGVGLGSALALGTMSLLPSKVPVTIDLSSALFAAGIFVGMAVFSILVSCLQIVKIDPVKIIGGGDV</sequence>
<dbReference type="Pfam" id="PF02687">
    <property type="entry name" value="FtsX"/>
    <property type="match status" value="1"/>
</dbReference>
<reference evidence="13 14" key="1">
    <citation type="submission" date="2023-07" db="EMBL/GenBank/DDBJ databases">
        <title>Genomic Encyclopedia of Type Strains, Phase IV (KMG-IV): sequencing the most valuable type-strain genomes for metagenomic binning, comparative biology and taxonomic classification.</title>
        <authorList>
            <person name="Goeker M."/>
        </authorList>
    </citation>
    <scope>NUCLEOTIDE SEQUENCE [LARGE SCALE GENOMIC DNA]</scope>
    <source>
        <strain evidence="13 14">DSM 105143</strain>
    </source>
</reference>
<evidence type="ECO:0000256" key="6">
    <source>
        <dbReference type="ARBA" id="ARBA00022475"/>
    </source>
</evidence>
<evidence type="ECO:0000256" key="4">
    <source>
        <dbReference type="ARBA" id="ARBA00016962"/>
    </source>
</evidence>
<evidence type="ECO:0000256" key="10">
    <source>
        <dbReference type="ARBA" id="ARBA00024973"/>
    </source>
</evidence>
<evidence type="ECO:0000256" key="5">
    <source>
        <dbReference type="ARBA" id="ARBA00022448"/>
    </source>
</evidence>
<keyword evidence="14" id="KW-1185">Reference proteome</keyword>
<accession>A0ABT9YRC1</accession>
<feature type="domain" description="ABC3 transporter permease C-terminal" evidence="12">
    <location>
        <begin position="241"/>
        <end position="352"/>
    </location>
</feature>
<evidence type="ECO:0000256" key="11">
    <source>
        <dbReference type="SAM" id="Phobius"/>
    </source>
</evidence>
<comment type="similarity">
    <text evidence="2">Belongs to the ABC-4 integral membrane protein family. HrtB subfamily.</text>
</comment>
<evidence type="ECO:0000256" key="9">
    <source>
        <dbReference type="ARBA" id="ARBA00023136"/>
    </source>
</evidence>
<comment type="caution">
    <text evidence="13">The sequence shown here is derived from an EMBL/GenBank/DDBJ whole genome shotgun (WGS) entry which is preliminary data.</text>
</comment>
<organism evidence="13 14">
    <name type="scientific">Streptococcus moroccensis</name>
    <dbReference type="NCBI Taxonomy" id="1451356"/>
    <lineage>
        <taxon>Bacteria</taxon>
        <taxon>Bacillati</taxon>
        <taxon>Bacillota</taxon>
        <taxon>Bacilli</taxon>
        <taxon>Lactobacillales</taxon>
        <taxon>Streptococcaceae</taxon>
        <taxon>Streptococcus</taxon>
    </lineage>
</organism>
<feature type="transmembrane region" description="Helical" evidence="11">
    <location>
        <begin position="20"/>
        <end position="40"/>
    </location>
</feature>
<evidence type="ECO:0000256" key="8">
    <source>
        <dbReference type="ARBA" id="ARBA00022989"/>
    </source>
</evidence>
<dbReference type="RefSeq" id="WP_307121085.1">
    <property type="nucleotide sequence ID" value="NZ_JAUSTM010000003.1"/>
</dbReference>
<evidence type="ECO:0000256" key="3">
    <source>
        <dbReference type="ARBA" id="ARBA00011131"/>
    </source>
</evidence>
<evidence type="ECO:0000313" key="13">
    <source>
        <dbReference type="EMBL" id="MDQ0221853.1"/>
    </source>
</evidence>
<feature type="transmembrane region" description="Helical" evidence="11">
    <location>
        <begin position="326"/>
        <end position="348"/>
    </location>
</feature>
<dbReference type="InterPro" id="IPR003838">
    <property type="entry name" value="ABC3_permease_C"/>
</dbReference>
<comment type="function">
    <text evidence="10">Part of the ABC transporter complex hrt involved in hemin import. Responsible for the translocation of the substrate across the membrane.</text>
</comment>
<dbReference type="PANTHER" id="PTHR43738">
    <property type="entry name" value="ABC TRANSPORTER, MEMBRANE PROTEIN"/>
    <property type="match status" value="1"/>
</dbReference>
<evidence type="ECO:0000259" key="12">
    <source>
        <dbReference type="Pfam" id="PF02687"/>
    </source>
</evidence>
<comment type="subcellular location">
    <subcellularLocation>
        <location evidence="1">Cell membrane</location>
        <topology evidence="1">Multi-pass membrane protein</topology>
    </subcellularLocation>
</comment>
<feature type="transmembrane region" description="Helical" evidence="11">
    <location>
        <begin position="241"/>
        <end position="261"/>
    </location>
</feature>
<keyword evidence="5" id="KW-0813">Transport</keyword>
<protein>
    <recommendedName>
        <fullName evidence="4">Putative hemin transport system permease protein HrtB</fullName>
    </recommendedName>
</protein>
<evidence type="ECO:0000256" key="2">
    <source>
        <dbReference type="ARBA" id="ARBA00008697"/>
    </source>
</evidence>
<evidence type="ECO:0000256" key="1">
    <source>
        <dbReference type="ARBA" id="ARBA00004651"/>
    </source>
</evidence>
<evidence type="ECO:0000256" key="7">
    <source>
        <dbReference type="ARBA" id="ARBA00022692"/>
    </source>
</evidence>
<keyword evidence="9 11" id="KW-0472">Membrane</keyword>
<name>A0ABT9YRC1_9STRE</name>
<proteinExistence type="inferred from homology"/>
<keyword evidence="7 11" id="KW-0812">Transmembrane</keyword>
<dbReference type="Proteomes" id="UP001223079">
    <property type="component" value="Unassembled WGS sequence"/>
</dbReference>